<comment type="similarity">
    <text evidence="2 9">Belongs to the alanine or glycine:cation symporter (AGCS) (TC 2.A.25) family.</text>
</comment>
<comment type="caution">
    <text evidence="10">The sequence shown here is derived from an EMBL/GenBank/DDBJ whole genome shotgun (WGS) entry which is preliminary data.</text>
</comment>
<evidence type="ECO:0000256" key="5">
    <source>
        <dbReference type="ARBA" id="ARBA00022692"/>
    </source>
</evidence>
<feature type="transmembrane region" description="Helical" evidence="9">
    <location>
        <begin position="213"/>
        <end position="236"/>
    </location>
</feature>
<evidence type="ECO:0000256" key="7">
    <source>
        <dbReference type="ARBA" id="ARBA00022989"/>
    </source>
</evidence>
<feature type="transmembrane region" description="Helical" evidence="9">
    <location>
        <begin position="348"/>
        <end position="372"/>
    </location>
</feature>
<evidence type="ECO:0000313" key="10">
    <source>
        <dbReference type="EMBL" id="MBC5690272.1"/>
    </source>
</evidence>
<dbReference type="RefSeq" id="WP_186876928.1">
    <property type="nucleotide sequence ID" value="NZ_JACOPF010000004.1"/>
</dbReference>
<dbReference type="GO" id="GO:0005886">
    <property type="term" value="C:plasma membrane"/>
    <property type="evidence" value="ECO:0007669"/>
    <property type="project" value="UniProtKB-SubCell"/>
</dbReference>
<comment type="subcellular location">
    <subcellularLocation>
        <location evidence="1 9">Cell membrane</location>
        <topology evidence="1 9">Multi-pass membrane protein</topology>
    </subcellularLocation>
</comment>
<evidence type="ECO:0000256" key="2">
    <source>
        <dbReference type="ARBA" id="ARBA00009261"/>
    </source>
</evidence>
<keyword evidence="5 9" id="KW-0812">Transmembrane</keyword>
<accession>A0A923RTH0</accession>
<evidence type="ECO:0000256" key="4">
    <source>
        <dbReference type="ARBA" id="ARBA00022475"/>
    </source>
</evidence>
<protein>
    <submittedName>
        <fullName evidence="10">Alanine:cation symporter family protein</fullName>
    </submittedName>
</protein>
<keyword evidence="4 9" id="KW-1003">Cell membrane</keyword>
<name>A0A923RTH0_9FIRM</name>
<organism evidence="10 11">
    <name type="scientific">Mediterraneibacter hominis</name>
    <dbReference type="NCBI Taxonomy" id="2763054"/>
    <lineage>
        <taxon>Bacteria</taxon>
        <taxon>Bacillati</taxon>
        <taxon>Bacillota</taxon>
        <taxon>Clostridia</taxon>
        <taxon>Lachnospirales</taxon>
        <taxon>Lachnospiraceae</taxon>
        <taxon>Mediterraneibacter</taxon>
    </lineage>
</organism>
<dbReference type="NCBIfam" id="TIGR00835">
    <property type="entry name" value="agcS"/>
    <property type="match status" value="1"/>
</dbReference>
<reference evidence="10" key="1">
    <citation type="submission" date="2020-08" db="EMBL/GenBank/DDBJ databases">
        <title>Genome public.</title>
        <authorList>
            <person name="Liu C."/>
            <person name="Sun Q."/>
        </authorList>
    </citation>
    <scope>NUCLEOTIDE SEQUENCE</scope>
    <source>
        <strain evidence="10">NSJ-55</strain>
    </source>
</reference>
<keyword evidence="8 9" id="KW-0472">Membrane</keyword>
<feature type="transmembrane region" description="Helical" evidence="9">
    <location>
        <begin position="143"/>
        <end position="163"/>
    </location>
</feature>
<keyword evidence="11" id="KW-1185">Reference proteome</keyword>
<dbReference type="Gene3D" id="1.20.1740.10">
    <property type="entry name" value="Amino acid/polyamine transporter I"/>
    <property type="match status" value="1"/>
</dbReference>
<feature type="transmembrane region" description="Helical" evidence="9">
    <location>
        <begin position="384"/>
        <end position="401"/>
    </location>
</feature>
<dbReference type="InterPro" id="IPR001463">
    <property type="entry name" value="Na/Ala_symport"/>
</dbReference>
<feature type="transmembrane region" description="Helical" evidence="9">
    <location>
        <begin position="12"/>
        <end position="31"/>
    </location>
</feature>
<evidence type="ECO:0000256" key="8">
    <source>
        <dbReference type="ARBA" id="ARBA00023136"/>
    </source>
</evidence>
<dbReference type="PRINTS" id="PR00175">
    <property type="entry name" value="NAALASMPORT"/>
</dbReference>
<feature type="transmembrane region" description="Helical" evidence="9">
    <location>
        <begin position="183"/>
        <end position="201"/>
    </location>
</feature>
<dbReference type="PANTHER" id="PTHR30330">
    <property type="entry name" value="AGSS FAMILY TRANSPORTER, SODIUM-ALANINE"/>
    <property type="match status" value="1"/>
</dbReference>
<evidence type="ECO:0000256" key="1">
    <source>
        <dbReference type="ARBA" id="ARBA00004651"/>
    </source>
</evidence>
<sequence length="467" mass="50392">MLNEILGTINDFMYTYLLLFLLIGTGLYFTIRTKFVQVRMIREAIHILKEKGKEEDGKKQVSSFQALMISTASRVGTGNIAGIATAIAAGGAGAVFWMWLMAVIGGASAFIESTLAQVYKVKDGADYRGGPAYYMEQGLGKRWLGIVFSILMIICFAYGFNGLQSFNMSSALEYYIPNYSESIYPVIVGILLALATAFVIFGGVHRIGFITSVMVPIMAGIYLLIGLFTICMNLSALPKVIGMILSQAFDVQAILGGMAGSAVVIGIKRGLFSNEAGMGSAPNAAAAASVSHPAKQGMVQVLSVFIDTLLICSATAMMLLLSGIEGVPGVLDGIPFVQKAISANVGSWGIHFITISIFAFAFSSLVGNYYYTEANLLFIKNNKKALFLFRCTCLLAVFLGAQADFSVVWNFADITMGCMASVNIVAILILGRKALLVLKDYEKQKREGKDPVFKAEKLGIKNTQCWK</sequence>
<keyword evidence="6 9" id="KW-0769">Symport</keyword>
<evidence type="ECO:0000256" key="6">
    <source>
        <dbReference type="ARBA" id="ARBA00022847"/>
    </source>
</evidence>
<dbReference type="GO" id="GO:0005283">
    <property type="term" value="F:amino acid:sodium symporter activity"/>
    <property type="evidence" value="ECO:0007669"/>
    <property type="project" value="InterPro"/>
</dbReference>
<gene>
    <name evidence="10" type="ORF">H8S37_15245</name>
</gene>
<evidence type="ECO:0000313" key="11">
    <source>
        <dbReference type="Proteomes" id="UP000652477"/>
    </source>
</evidence>
<dbReference type="PANTHER" id="PTHR30330:SF1">
    <property type="entry name" value="AMINO-ACID CARRIER PROTEIN ALST"/>
    <property type="match status" value="1"/>
</dbReference>
<dbReference type="FunFam" id="1.20.1740.10:FF:000004">
    <property type="entry name" value="Sodium:alanine symporter family protein"/>
    <property type="match status" value="1"/>
</dbReference>
<dbReference type="PROSITE" id="PS00873">
    <property type="entry name" value="NA_ALANINE_SYMP"/>
    <property type="match status" value="1"/>
</dbReference>
<proteinExistence type="inferred from homology"/>
<feature type="transmembrane region" description="Helical" evidence="9">
    <location>
        <begin position="301"/>
        <end position="321"/>
    </location>
</feature>
<evidence type="ECO:0000256" key="9">
    <source>
        <dbReference type="RuleBase" id="RU363064"/>
    </source>
</evidence>
<dbReference type="Pfam" id="PF01235">
    <property type="entry name" value="Na_Ala_symp"/>
    <property type="match status" value="1"/>
</dbReference>
<keyword evidence="3 9" id="KW-0813">Transport</keyword>
<keyword evidence="7 9" id="KW-1133">Transmembrane helix</keyword>
<dbReference type="Proteomes" id="UP000652477">
    <property type="component" value="Unassembled WGS sequence"/>
</dbReference>
<evidence type="ECO:0000256" key="3">
    <source>
        <dbReference type="ARBA" id="ARBA00022448"/>
    </source>
</evidence>
<dbReference type="EMBL" id="JACOPF010000004">
    <property type="protein sequence ID" value="MBC5690272.1"/>
    <property type="molecule type" value="Genomic_DNA"/>
</dbReference>
<dbReference type="AlphaFoldDB" id="A0A923RTH0"/>
<feature type="transmembrane region" description="Helical" evidence="9">
    <location>
        <begin position="407"/>
        <end position="430"/>
    </location>
</feature>